<dbReference type="Pfam" id="PF04652">
    <property type="entry name" value="Vta1"/>
    <property type="match status" value="1"/>
</dbReference>
<feature type="domain" description="Vta1/callose synthase N-terminal" evidence="10">
    <location>
        <begin position="14"/>
        <end position="156"/>
    </location>
</feature>
<proteinExistence type="inferred from homology"/>
<organism evidence="12 13">
    <name type="scientific">Aspergillus campestris (strain IBT 28561)</name>
    <dbReference type="NCBI Taxonomy" id="1392248"/>
    <lineage>
        <taxon>Eukaryota</taxon>
        <taxon>Fungi</taxon>
        <taxon>Dikarya</taxon>
        <taxon>Ascomycota</taxon>
        <taxon>Pezizomycotina</taxon>
        <taxon>Eurotiomycetes</taxon>
        <taxon>Eurotiomycetidae</taxon>
        <taxon>Eurotiales</taxon>
        <taxon>Aspergillaceae</taxon>
        <taxon>Aspergillus</taxon>
        <taxon>Aspergillus subgen. Circumdati</taxon>
    </lineage>
</organism>
<evidence type="ECO:0000256" key="8">
    <source>
        <dbReference type="ARBA" id="ARBA00023136"/>
    </source>
</evidence>
<evidence type="ECO:0000259" key="10">
    <source>
        <dbReference type="Pfam" id="PF04652"/>
    </source>
</evidence>
<evidence type="ECO:0000256" key="5">
    <source>
        <dbReference type="ARBA" id="ARBA00022490"/>
    </source>
</evidence>
<gene>
    <name evidence="12" type="ORF">P168DRAFT_251728</name>
</gene>
<dbReference type="Proteomes" id="UP000234254">
    <property type="component" value="Unassembled WGS sequence"/>
</dbReference>
<feature type="compositionally biased region" description="Pro residues" evidence="9">
    <location>
        <begin position="299"/>
        <end position="309"/>
    </location>
</feature>
<evidence type="ECO:0000256" key="3">
    <source>
        <dbReference type="ARBA" id="ARBA00007895"/>
    </source>
</evidence>
<evidence type="ECO:0000259" key="11">
    <source>
        <dbReference type="Pfam" id="PF18097"/>
    </source>
</evidence>
<dbReference type="GO" id="GO:0010008">
    <property type="term" value="C:endosome membrane"/>
    <property type="evidence" value="ECO:0007669"/>
    <property type="project" value="UniProtKB-SubCell"/>
</dbReference>
<evidence type="ECO:0000256" key="6">
    <source>
        <dbReference type="ARBA" id="ARBA00022753"/>
    </source>
</evidence>
<keyword evidence="4" id="KW-0813">Transport</keyword>
<accession>A0A2I1D4N8</accession>
<reference evidence="12" key="1">
    <citation type="submission" date="2016-12" db="EMBL/GenBank/DDBJ databases">
        <title>The genomes of Aspergillus section Nigri reveals drivers in fungal speciation.</title>
        <authorList>
            <consortium name="DOE Joint Genome Institute"/>
            <person name="Vesth T.C."/>
            <person name="Nybo J."/>
            <person name="Theobald S."/>
            <person name="Brandl J."/>
            <person name="Frisvad J.C."/>
            <person name="Nielsen K.F."/>
            <person name="Lyhne E.K."/>
            <person name="Kogle M.E."/>
            <person name="Kuo A."/>
            <person name="Riley R."/>
            <person name="Clum A."/>
            <person name="Nolan M."/>
            <person name="Lipzen A."/>
            <person name="Salamov A."/>
            <person name="Henrissat B."/>
            <person name="Wiebenga A."/>
            <person name="De vries R.P."/>
            <person name="Grigoriev I.V."/>
            <person name="Mortensen U.H."/>
            <person name="Andersen M.R."/>
            <person name="Baker S.E."/>
        </authorList>
    </citation>
    <scope>NUCLEOTIDE SEQUENCE</scope>
    <source>
        <strain evidence="12">IBT 28561</strain>
    </source>
</reference>
<dbReference type="InterPro" id="IPR041212">
    <property type="entry name" value="Vta1_C"/>
</dbReference>
<keyword evidence="8" id="KW-0472">Membrane</keyword>
<dbReference type="GeneID" id="36541805"/>
<dbReference type="RefSeq" id="XP_024693438.1">
    <property type="nucleotide sequence ID" value="XM_024834281.1"/>
</dbReference>
<dbReference type="GO" id="GO:0032511">
    <property type="term" value="P:late endosome to vacuole transport via multivesicular body sorting pathway"/>
    <property type="evidence" value="ECO:0007669"/>
    <property type="project" value="InterPro"/>
</dbReference>
<dbReference type="Gene3D" id="1.25.40.270">
    <property type="entry name" value="Vacuolar protein sorting-associated protein vta1"/>
    <property type="match status" value="1"/>
</dbReference>
<feature type="compositionally biased region" description="Polar residues" evidence="9">
    <location>
        <begin position="193"/>
        <end position="203"/>
    </location>
</feature>
<dbReference type="PANTHER" id="PTHR46009:SF1">
    <property type="entry name" value="VACUOLAR PROTEIN SORTING-ASSOCIATED PROTEIN VTA1 HOMOLOG"/>
    <property type="match status" value="1"/>
</dbReference>
<feature type="compositionally biased region" description="Polar residues" evidence="9">
    <location>
        <begin position="318"/>
        <end position="340"/>
    </location>
</feature>
<dbReference type="InterPro" id="IPR039431">
    <property type="entry name" value="Vta1/CALS_N"/>
</dbReference>
<feature type="compositionally biased region" description="Pro residues" evidence="9">
    <location>
        <begin position="212"/>
        <end position="223"/>
    </location>
</feature>
<evidence type="ECO:0000313" key="12">
    <source>
        <dbReference type="EMBL" id="PKY04844.1"/>
    </source>
</evidence>
<comment type="caution">
    <text evidence="12">The sequence shown here is derived from an EMBL/GenBank/DDBJ whole genome shotgun (WGS) entry which is preliminary data.</text>
</comment>
<dbReference type="GO" id="GO:0005771">
    <property type="term" value="C:multivesicular body"/>
    <property type="evidence" value="ECO:0007669"/>
    <property type="project" value="TreeGrafter"/>
</dbReference>
<dbReference type="PANTHER" id="PTHR46009">
    <property type="entry name" value="VACUOLAR PROTEIN SORTING-ASSOCIATED PROTEIN VTA1 HOMOLOG"/>
    <property type="match status" value="1"/>
</dbReference>
<evidence type="ECO:0000256" key="7">
    <source>
        <dbReference type="ARBA" id="ARBA00022927"/>
    </source>
</evidence>
<keyword evidence="5" id="KW-0963">Cytoplasm</keyword>
<dbReference type="VEuPathDB" id="FungiDB:P168DRAFT_251728"/>
<evidence type="ECO:0000256" key="2">
    <source>
        <dbReference type="ARBA" id="ARBA00004496"/>
    </source>
</evidence>
<dbReference type="Gene3D" id="1.20.5.420">
    <property type="entry name" value="Immunoglobulin FC, subunit C"/>
    <property type="match status" value="1"/>
</dbReference>
<dbReference type="EMBL" id="MSFM01000005">
    <property type="protein sequence ID" value="PKY04844.1"/>
    <property type="molecule type" value="Genomic_DNA"/>
</dbReference>
<sequence>MASTVPASLKSADIGRYALRAAQLESARPVIAYWCNFYIVNQIIEKGLHSIDDEVKLYTTNLVDKLEQFKTENQDNDAVMDAVAASAYVEQFATEIFSRAEAAMRANKVTKQTADTFQAAATFFELCQIWNPPEPEVSAKTKFAKYHALRIAKAIKAGEDPNATNPVLDVPENEDDDLENRQDDPEVRAIMDPQSQETESQQPKVEEDPDEPAQPPRSPPTLPHAPATSVGAQYSPDGGEPTTPAGLNVGSAGGGDPLELPSAPTFAAASGPGLGLPDTPSDIGSSGVAKAPDTFQSFPSPPPIPPANPAAPHDPSSFYSQPSGPSGPSVTQPPTFTQPPAGNVPIVSRPVHQSIPISTPPAASAGMASGPGSSQTVDDHAISLAQKHARWAVSALTFDDVNTAIKELRNSLKHLGAE</sequence>
<dbReference type="InterPro" id="IPR044538">
    <property type="entry name" value="Vta1-like"/>
</dbReference>
<feature type="compositionally biased region" description="Basic and acidic residues" evidence="9">
    <location>
        <begin position="179"/>
        <end position="189"/>
    </location>
</feature>
<dbReference type="InterPro" id="IPR023175">
    <property type="entry name" value="Vta1/CALS_N_sf"/>
</dbReference>
<comment type="subcellular location">
    <subcellularLocation>
        <location evidence="2">Cytoplasm</location>
    </subcellularLocation>
    <subcellularLocation>
        <location evidence="1">Endosome membrane</location>
        <topology evidence="1">Peripheral membrane protein</topology>
    </subcellularLocation>
</comment>
<dbReference type="Pfam" id="PF18097">
    <property type="entry name" value="Vta1_C"/>
    <property type="match status" value="1"/>
</dbReference>
<keyword evidence="7" id="KW-0653">Protein transport</keyword>
<feature type="region of interest" description="Disordered" evidence="9">
    <location>
        <begin position="160"/>
        <end position="377"/>
    </location>
</feature>
<evidence type="ECO:0000256" key="4">
    <source>
        <dbReference type="ARBA" id="ARBA00022448"/>
    </source>
</evidence>
<evidence type="ECO:0000313" key="13">
    <source>
        <dbReference type="Proteomes" id="UP000234254"/>
    </source>
</evidence>
<keyword evidence="6" id="KW-0967">Endosome</keyword>
<name>A0A2I1D4N8_ASPC2</name>
<evidence type="ECO:0000256" key="1">
    <source>
        <dbReference type="ARBA" id="ARBA00004481"/>
    </source>
</evidence>
<dbReference type="OrthoDB" id="391137at2759"/>
<dbReference type="AlphaFoldDB" id="A0A2I1D4N8"/>
<comment type="similarity">
    <text evidence="3">Belongs to the VTA1 family.</text>
</comment>
<dbReference type="GO" id="GO:0015031">
    <property type="term" value="P:protein transport"/>
    <property type="evidence" value="ECO:0007669"/>
    <property type="project" value="UniProtKB-KW"/>
</dbReference>
<evidence type="ECO:0000256" key="9">
    <source>
        <dbReference type="SAM" id="MobiDB-lite"/>
    </source>
</evidence>
<keyword evidence="13" id="KW-1185">Reference proteome</keyword>
<feature type="compositionally biased region" description="Low complexity" evidence="9">
    <location>
        <begin position="360"/>
        <end position="374"/>
    </location>
</feature>
<protein>
    <submittedName>
        <fullName evidence="12">DUF605-domain-containing protein</fullName>
    </submittedName>
</protein>
<feature type="domain" description="Vta1 C-terminal" evidence="11">
    <location>
        <begin position="381"/>
        <end position="415"/>
    </location>
</feature>